<reference evidence="2 3" key="1">
    <citation type="journal article" date="2016" name="Sci. Rep.">
        <title>Metabolic traits of an uncultured archaeal lineage -MSBL1- from brine pools of the Red Sea.</title>
        <authorList>
            <person name="Mwirichia R."/>
            <person name="Alam I."/>
            <person name="Rashid M."/>
            <person name="Vinu M."/>
            <person name="Ba-Alawi W."/>
            <person name="Anthony Kamau A."/>
            <person name="Kamanda Ngugi D."/>
            <person name="Goker M."/>
            <person name="Klenk H.P."/>
            <person name="Bajic V."/>
            <person name="Stingl U."/>
        </authorList>
    </citation>
    <scope>NUCLEOTIDE SEQUENCE [LARGE SCALE GENOMIC DNA]</scope>
    <source>
        <strain evidence="2">SCGC-AAA382A20</strain>
    </source>
</reference>
<feature type="region of interest" description="Disordered" evidence="1">
    <location>
        <begin position="66"/>
        <end position="99"/>
    </location>
</feature>
<proteinExistence type="predicted"/>
<sequence length="99" mass="11769">MKLDRRVKEVLERQHKEDIKKLYALDDGDFEAKDIGRDIWKRVNGIRRLLGKDRLGFEELKERRMAGWESSVGRENPAHTQAQINKSPKGRRKNEKRKD</sequence>
<name>A0A133VMF8_9EURY</name>
<keyword evidence="3" id="KW-1185">Reference proteome</keyword>
<protein>
    <submittedName>
        <fullName evidence="2">Uncharacterized protein</fullName>
    </submittedName>
</protein>
<accession>A0A133VMF8</accession>
<dbReference type="AlphaFoldDB" id="A0A133VMF8"/>
<evidence type="ECO:0000313" key="2">
    <source>
        <dbReference type="EMBL" id="KXB07632.1"/>
    </source>
</evidence>
<dbReference type="Proteomes" id="UP000070263">
    <property type="component" value="Unassembled WGS sequence"/>
</dbReference>
<feature type="compositionally biased region" description="Basic residues" evidence="1">
    <location>
        <begin position="88"/>
        <end position="99"/>
    </location>
</feature>
<evidence type="ECO:0000256" key="1">
    <source>
        <dbReference type="SAM" id="MobiDB-lite"/>
    </source>
</evidence>
<organism evidence="2 3">
    <name type="scientific">candidate division MSBL1 archaeon SCGC-AAA382A20</name>
    <dbReference type="NCBI Taxonomy" id="1698280"/>
    <lineage>
        <taxon>Archaea</taxon>
        <taxon>Methanobacteriati</taxon>
        <taxon>Methanobacteriota</taxon>
        <taxon>candidate division MSBL1</taxon>
    </lineage>
</organism>
<comment type="caution">
    <text evidence="2">The sequence shown here is derived from an EMBL/GenBank/DDBJ whole genome shotgun (WGS) entry which is preliminary data.</text>
</comment>
<evidence type="ECO:0000313" key="3">
    <source>
        <dbReference type="Proteomes" id="UP000070263"/>
    </source>
</evidence>
<dbReference type="EMBL" id="LHYE01000004">
    <property type="protein sequence ID" value="KXB07632.1"/>
    <property type="molecule type" value="Genomic_DNA"/>
</dbReference>
<gene>
    <name evidence="2" type="ORF">AKJ51_00760</name>
</gene>